<dbReference type="PROSITE" id="PS00687">
    <property type="entry name" value="ALDEHYDE_DEHYDR_GLU"/>
    <property type="match status" value="1"/>
</dbReference>
<dbReference type="InterPro" id="IPR016160">
    <property type="entry name" value="Ald_DH_CS_CYS"/>
</dbReference>
<dbReference type="Gene3D" id="3.40.605.10">
    <property type="entry name" value="Aldehyde Dehydrogenase, Chain A, domain 1"/>
    <property type="match status" value="1"/>
</dbReference>
<feature type="active site" evidence="3">
    <location>
        <position position="273"/>
    </location>
</feature>
<dbReference type="GO" id="GO:0016620">
    <property type="term" value="F:oxidoreductase activity, acting on the aldehyde or oxo group of donors, NAD or NADP as acceptor"/>
    <property type="evidence" value="ECO:0007669"/>
    <property type="project" value="InterPro"/>
</dbReference>
<sequence length="502" mass="53496">MTRSLTMNSSLSAIDGLRLPHQMLIGGQWVSAQSGKTLNVYNPATGDILTEVPDGDVEDVNAAVESAAGTLRSDTWRRMPPSARERILLRLADLLEVHGDELARLETLNNGKLLIYSKLMEVGASAQWLRYMAGWATKLTGSTLDLSLPLPPEVRSRASTQRVPVGVVAAIIPWNFPLLMAVWKIAPALACGNTVVLKPAEETPLTALRLAELAMEAGLPAGALNVVTGRGETAGDALVRHPKVAKVAFTGSTEVGRIIGSACGRSLKAVSLELGGKSPVIVLADCDPQEAAEGAAAAIFFNHGQVCTAGSRLYVHESIYEDVIQRLAVIGESIVVGSGLEQGVHMGPMVSKKHHENVLRHIRNGIEDGADLICGGTEAPCAQGFFVKPTIFANREKKDIRLLSQEVFGPVLVATPFSDIAEVVNEANRSVYGLGASIWTNDLSAALRINDELEAGTVWVNTHNMVDPNLPFGGFKDSGVGREHGAAAIEHYTTTRSLVIAY</sequence>
<dbReference type="InterPro" id="IPR016161">
    <property type="entry name" value="Ald_DH/histidinol_DH"/>
</dbReference>
<dbReference type="NCBIfam" id="NF045735">
    <property type="entry name" value="PaDhStyDPseudo"/>
    <property type="match status" value="1"/>
</dbReference>
<name>O33497_9PSED</name>
<dbReference type="InterPro" id="IPR016162">
    <property type="entry name" value="Ald_DH_N"/>
</dbReference>
<evidence type="ECO:0000256" key="2">
    <source>
        <dbReference type="ARBA" id="ARBA00023002"/>
    </source>
</evidence>
<accession>O33497</accession>
<dbReference type="PANTHER" id="PTHR11699">
    <property type="entry name" value="ALDEHYDE DEHYDROGENASE-RELATED"/>
    <property type="match status" value="1"/>
</dbReference>
<dbReference type="FunFam" id="3.40.605.10:FF:000007">
    <property type="entry name" value="NAD/NADP-dependent betaine aldehyde dehydrogenase"/>
    <property type="match status" value="1"/>
</dbReference>
<dbReference type="FunFam" id="3.40.309.10:FF:000012">
    <property type="entry name" value="Betaine aldehyde dehydrogenase"/>
    <property type="match status" value="1"/>
</dbReference>
<evidence type="ECO:0000256" key="4">
    <source>
        <dbReference type="RuleBase" id="RU003345"/>
    </source>
</evidence>
<dbReference type="InterPro" id="IPR054805">
    <property type="entry name" value="StyD"/>
</dbReference>
<dbReference type="InterPro" id="IPR029510">
    <property type="entry name" value="Ald_DH_CS_GLU"/>
</dbReference>
<protein>
    <submittedName>
        <fullName evidence="6">Phenylacetaldehyde dehydrogenase</fullName>
    </submittedName>
</protein>
<evidence type="ECO:0000256" key="1">
    <source>
        <dbReference type="ARBA" id="ARBA00009986"/>
    </source>
</evidence>
<reference evidence="6" key="2">
    <citation type="submission" date="2003-03" db="EMBL/GenBank/DDBJ databases">
        <authorList>
            <person name="Garcia J.L."/>
        </authorList>
    </citation>
    <scope>NUCLEOTIDE SEQUENCE</scope>
</reference>
<dbReference type="SUPFAM" id="SSF53720">
    <property type="entry name" value="ALDH-like"/>
    <property type="match status" value="1"/>
</dbReference>
<proteinExistence type="inferred from homology"/>
<dbReference type="EMBL" id="AJ000330">
    <property type="protein sequence ID" value="CAA04003.1"/>
    <property type="molecule type" value="Genomic_DNA"/>
</dbReference>
<keyword evidence="2 4" id="KW-0560">Oxidoreductase</keyword>
<gene>
    <name evidence="6" type="primary">styD</name>
</gene>
<evidence type="ECO:0000256" key="3">
    <source>
        <dbReference type="PROSITE-ProRule" id="PRU10007"/>
    </source>
</evidence>
<reference evidence="6" key="1">
    <citation type="journal article" date="1998" name="J. Bacteriol.">
        <title>Genetic and functional analysis of the styrene catabolic cluster of Pseudomonas sp. strain Y2.</title>
        <authorList>
            <person name="Velasco A."/>
            <person name="Alonso S."/>
            <person name="Garcia J.L."/>
            <person name="Perera J."/>
            <person name="Diaz E."/>
        </authorList>
    </citation>
    <scope>NUCLEOTIDE SEQUENCE</scope>
</reference>
<organism evidence="6">
    <name type="scientific">Pseudomonas sp. Y2</name>
    <dbReference type="NCBI Taxonomy" id="198931"/>
    <lineage>
        <taxon>Bacteria</taxon>
        <taxon>Pseudomonadati</taxon>
        <taxon>Pseudomonadota</taxon>
        <taxon>Gammaproteobacteria</taxon>
        <taxon>Pseudomonadales</taxon>
        <taxon>Pseudomonadaceae</taxon>
        <taxon>Pseudomonas</taxon>
    </lineage>
</organism>
<evidence type="ECO:0000259" key="5">
    <source>
        <dbReference type="Pfam" id="PF00171"/>
    </source>
</evidence>
<dbReference type="InterPro" id="IPR015590">
    <property type="entry name" value="Aldehyde_DH_dom"/>
</dbReference>
<dbReference type="Pfam" id="PF00171">
    <property type="entry name" value="Aldedh"/>
    <property type="match status" value="1"/>
</dbReference>
<feature type="domain" description="Aldehyde dehydrogenase" evidence="5">
    <location>
        <begin position="29"/>
        <end position="497"/>
    </location>
</feature>
<comment type="similarity">
    <text evidence="1 4">Belongs to the aldehyde dehydrogenase family.</text>
</comment>
<dbReference type="InterPro" id="IPR016163">
    <property type="entry name" value="Ald_DH_C"/>
</dbReference>
<dbReference type="Gene3D" id="3.40.309.10">
    <property type="entry name" value="Aldehyde Dehydrogenase, Chain A, domain 2"/>
    <property type="match status" value="1"/>
</dbReference>
<dbReference type="PROSITE" id="PS00070">
    <property type="entry name" value="ALDEHYDE_DEHYDR_CYS"/>
    <property type="match status" value="1"/>
</dbReference>
<dbReference type="AlphaFoldDB" id="O33497"/>
<evidence type="ECO:0000313" key="6">
    <source>
        <dbReference type="EMBL" id="CAA04003.1"/>
    </source>
</evidence>